<dbReference type="OrthoDB" id="4131546at2"/>
<dbReference type="Gene3D" id="1.10.10.10">
    <property type="entry name" value="Winged helix-like DNA-binding domain superfamily/Winged helix DNA-binding domain"/>
    <property type="match status" value="1"/>
</dbReference>
<dbReference type="InterPro" id="IPR036388">
    <property type="entry name" value="WH-like_DNA-bd_sf"/>
</dbReference>
<dbReference type="PANTHER" id="PTHR30346">
    <property type="entry name" value="TRANSCRIPTIONAL DUAL REGULATOR HCAR-RELATED"/>
    <property type="match status" value="1"/>
</dbReference>
<reference evidence="6 7" key="1">
    <citation type="submission" date="2015-02" db="EMBL/GenBank/DDBJ databases">
        <authorList>
            <person name="Ju K.-S."/>
            <person name="Doroghazi J.R."/>
            <person name="Metcalf W."/>
        </authorList>
    </citation>
    <scope>NUCLEOTIDE SEQUENCE [LARGE SCALE GENOMIC DNA]</scope>
    <source>
        <strain evidence="6 7">NRRL ISP-5550</strain>
    </source>
</reference>
<dbReference type="SUPFAM" id="SSF46785">
    <property type="entry name" value="Winged helix' DNA-binding domain"/>
    <property type="match status" value="1"/>
</dbReference>
<evidence type="ECO:0000259" key="5">
    <source>
        <dbReference type="PROSITE" id="PS50931"/>
    </source>
</evidence>
<dbReference type="PATRIC" id="fig|68223.7.peg.5134"/>
<keyword evidence="2" id="KW-0805">Transcription regulation</keyword>
<evidence type="ECO:0000256" key="2">
    <source>
        <dbReference type="ARBA" id="ARBA00023015"/>
    </source>
</evidence>
<keyword evidence="7" id="KW-1185">Reference proteome</keyword>
<dbReference type="Pfam" id="PF03466">
    <property type="entry name" value="LysR_substrate"/>
    <property type="match status" value="1"/>
</dbReference>
<dbReference type="RefSeq" id="WP_045952216.1">
    <property type="nucleotide sequence ID" value="NZ_JZWV01001416.1"/>
</dbReference>
<dbReference type="InterPro" id="IPR005119">
    <property type="entry name" value="LysR_subst-bd"/>
</dbReference>
<feature type="domain" description="HTH lysR-type" evidence="5">
    <location>
        <begin position="2"/>
        <end position="59"/>
    </location>
</feature>
<dbReference type="EMBL" id="JZWV01001416">
    <property type="protein sequence ID" value="KJY22575.1"/>
    <property type="molecule type" value="Genomic_DNA"/>
</dbReference>
<dbReference type="PROSITE" id="PS50931">
    <property type="entry name" value="HTH_LYSR"/>
    <property type="match status" value="1"/>
</dbReference>
<sequence length="314" mass="32882">MLDVRRLRLLRELARRGTIAAVAEALAYSPSAVSQQLAVLEREAGLPLLERTGRRVRLTPAAQNLVGHAEAVLERLEQADADLAEARSGLAGVLRIGAFPTATRALVPAALVDLARRHPALEPMVHETDPAAVAHALRAGDLDVALVHEYDFVPAAPEPGLATRPLYGEAMYLAAPRPEAAPAAGPGTAGHDQGEVLRGHRDAPWITATPGTLCHAMTLRACQAAGFTPRVRHRVDEFATVLALVAAGQGVAVVPQLGVTGPPDPAVALTRLHMERRTKIAFRSGAGAHPAVAAFAASLRAAVPQDLAEPRAGT</sequence>
<dbReference type="AlphaFoldDB" id="A0A0F4IKL0"/>
<name>A0A0F4IKL0_9ACTN</name>
<accession>A0A0F4IKL0</accession>
<keyword evidence="3" id="KW-0238">DNA-binding</keyword>
<comment type="caution">
    <text evidence="6">The sequence shown here is derived from an EMBL/GenBank/DDBJ whole genome shotgun (WGS) entry which is preliminary data.</text>
</comment>
<dbReference type="Proteomes" id="UP000033551">
    <property type="component" value="Unassembled WGS sequence"/>
</dbReference>
<dbReference type="PANTHER" id="PTHR30346:SF29">
    <property type="entry name" value="LYSR SUBSTRATE-BINDING"/>
    <property type="match status" value="1"/>
</dbReference>
<evidence type="ECO:0000256" key="4">
    <source>
        <dbReference type="ARBA" id="ARBA00023163"/>
    </source>
</evidence>
<proteinExistence type="inferred from homology"/>
<dbReference type="Pfam" id="PF00126">
    <property type="entry name" value="HTH_1"/>
    <property type="match status" value="1"/>
</dbReference>
<dbReference type="InterPro" id="IPR000847">
    <property type="entry name" value="LysR_HTH_N"/>
</dbReference>
<evidence type="ECO:0000313" key="7">
    <source>
        <dbReference type="Proteomes" id="UP000033551"/>
    </source>
</evidence>
<dbReference type="SUPFAM" id="SSF53850">
    <property type="entry name" value="Periplasmic binding protein-like II"/>
    <property type="match status" value="1"/>
</dbReference>
<dbReference type="GO" id="GO:0003700">
    <property type="term" value="F:DNA-binding transcription factor activity"/>
    <property type="evidence" value="ECO:0007669"/>
    <property type="project" value="InterPro"/>
</dbReference>
<dbReference type="GO" id="GO:0003677">
    <property type="term" value="F:DNA binding"/>
    <property type="evidence" value="ECO:0007669"/>
    <property type="project" value="UniProtKB-KW"/>
</dbReference>
<evidence type="ECO:0000256" key="1">
    <source>
        <dbReference type="ARBA" id="ARBA00009437"/>
    </source>
</evidence>
<gene>
    <name evidence="6" type="ORF">VR44_37870</name>
</gene>
<dbReference type="Gene3D" id="3.40.190.10">
    <property type="entry name" value="Periplasmic binding protein-like II"/>
    <property type="match status" value="2"/>
</dbReference>
<comment type="similarity">
    <text evidence="1">Belongs to the LysR transcriptional regulatory family.</text>
</comment>
<evidence type="ECO:0000313" key="6">
    <source>
        <dbReference type="EMBL" id="KJY22575.1"/>
    </source>
</evidence>
<dbReference type="GO" id="GO:0032993">
    <property type="term" value="C:protein-DNA complex"/>
    <property type="evidence" value="ECO:0007669"/>
    <property type="project" value="TreeGrafter"/>
</dbReference>
<dbReference type="InterPro" id="IPR036390">
    <property type="entry name" value="WH_DNA-bd_sf"/>
</dbReference>
<keyword evidence="4" id="KW-0804">Transcription</keyword>
<protein>
    <submittedName>
        <fullName evidence="6">LysR family transcriptional regulator</fullName>
    </submittedName>
</protein>
<organism evidence="6 7">
    <name type="scientific">Streptomyces katrae</name>
    <dbReference type="NCBI Taxonomy" id="68223"/>
    <lineage>
        <taxon>Bacteria</taxon>
        <taxon>Bacillati</taxon>
        <taxon>Actinomycetota</taxon>
        <taxon>Actinomycetes</taxon>
        <taxon>Kitasatosporales</taxon>
        <taxon>Streptomycetaceae</taxon>
        <taxon>Streptomyces</taxon>
    </lineage>
</organism>
<dbReference type="STRING" id="68223.GCA_002028425_06275"/>
<evidence type="ECO:0000256" key="3">
    <source>
        <dbReference type="ARBA" id="ARBA00023125"/>
    </source>
</evidence>